<dbReference type="EMBL" id="OZ021743">
    <property type="protein sequence ID" value="CAK9329729.1"/>
    <property type="molecule type" value="Genomic_DNA"/>
</dbReference>
<feature type="domain" description="Reticulon" evidence="8">
    <location>
        <begin position="300"/>
        <end position="463"/>
    </location>
</feature>
<dbReference type="InterPro" id="IPR003388">
    <property type="entry name" value="Reticulon"/>
</dbReference>
<evidence type="ECO:0000313" key="9">
    <source>
        <dbReference type="EMBL" id="CAK9329729.1"/>
    </source>
</evidence>
<evidence type="ECO:0000256" key="3">
    <source>
        <dbReference type="ARBA" id="ARBA00022824"/>
    </source>
</evidence>
<dbReference type="Pfam" id="PF02453">
    <property type="entry name" value="Reticulon"/>
    <property type="match status" value="1"/>
</dbReference>
<dbReference type="PROSITE" id="PS50845">
    <property type="entry name" value="RETICULON"/>
    <property type="match status" value="1"/>
</dbReference>
<feature type="compositionally biased region" description="Basic and acidic residues" evidence="7">
    <location>
        <begin position="108"/>
        <end position="117"/>
    </location>
</feature>
<proteinExistence type="predicted"/>
<keyword evidence="10" id="KW-1185">Reference proteome</keyword>
<feature type="region of interest" description="Disordered" evidence="7">
    <location>
        <begin position="209"/>
        <end position="241"/>
    </location>
</feature>
<dbReference type="InterPro" id="IPR044647">
    <property type="entry name" value="RTNLB17/18/21"/>
</dbReference>
<evidence type="ECO:0000313" key="10">
    <source>
        <dbReference type="Proteomes" id="UP001642487"/>
    </source>
</evidence>
<sequence>MDLGRRKAGVSNSVVSGSVWESRMKMDEVKGGIKVFNGEDGSNKEGRAVTRAMSKRKVLSSDGSEGSEKSPIQIGKGKRNCDEIKSPIHLRKLRSEEIERNPNQLRKSKSELVERNEKTPIQLRKVKSDSIKTIVDDNAKAIVVVGGRNGRNSEHLQYPESESNKDLDEVEKEIHGSVKEIEKPQVEIETSCKEFGVCHISTVASQKVSINDSDVQDENEANKEEETEEEEEEEEEENIEIEKESFDIKEINLPEPKKVVNEVKKFHQIYEKPVPTPTKPTFTSNEYHSFQEKSNKLQSLVDLVMWKEVSRSAFVFGIGSFVIISSSYTKDINISFISVVSYVGLFYLAATFLYRSIICRGAIDMEHVRHVVGEEEAIWVLKLVLPYLNEFLLKLRALFCGDPATTMKLAVLLFALARCGSSVTVWKVAKWGFFGVFTVPKVCSSYSSHLAAYAKFWVRRFRDAWESCSHKKGVAIAIFVLVWNLFSVVARVWAAFMLFVAFRYYQQSLQTEEWDEDEVEEGGETCQASIGKEKYGSGSLFGGIGTAKQKKKF</sequence>
<evidence type="ECO:0000256" key="5">
    <source>
        <dbReference type="ARBA" id="ARBA00023136"/>
    </source>
</evidence>
<feature type="transmembrane region" description="Helical" evidence="6">
    <location>
        <begin position="474"/>
        <end position="502"/>
    </location>
</feature>
<dbReference type="Proteomes" id="UP001642487">
    <property type="component" value="Chromosome 9"/>
</dbReference>
<dbReference type="PANTHER" id="PTHR46626:SF1">
    <property type="entry name" value="RETICULON-LIKE PROTEIN B21"/>
    <property type="match status" value="1"/>
</dbReference>
<keyword evidence="5 6" id="KW-0472">Membrane</keyword>
<reference evidence="9 10" key="1">
    <citation type="submission" date="2024-03" db="EMBL/GenBank/DDBJ databases">
        <authorList>
            <person name="Gkanogiannis A."/>
            <person name="Becerra Lopez-Lavalle L."/>
        </authorList>
    </citation>
    <scope>NUCLEOTIDE SEQUENCE [LARGE SCALE GENOMIC DNA]</scope>
</reference>
<evidence type="ECO:0000256" key="4">
    <source>
        <dbReference type="ARBA" id="ARBA00022989"/>
    </source>
</evidence>
<gene>
    <name evidence="9" type="ORF">CITCOLO1_LOCUS22207</name>
</gene>
<keyword evidence="3 6" id="KW-0256">Endoplasmic reticulum</keyword>
<keyword evidence="4 6" id="KW-1133">Transmembrane helix</keyword>
<evidence type="ECO:0000256" key="2">
    <source>
        <dbReference type="ARBA" id="ARBA00022692"/>
    </source>
</evidence>
<evidence type="ECO:0000256" key="6">
    <source>
        <dbReference type="RuleBase" id="RU363132"/>
    </source>
</evidence>
<protein>
    <recommendedName>
        <fullName evidence="6">Reticulon-like protein</fullName>
    </recommendedName>
</protein>
<feature type="region of interest" description="Disordered" evidence="7">
    <location>
        <begin position="533"/>
        <end position="553"/>
    </location>
</feature>
<name>A0ABP0ZAE2_9ROSI</name>
<feature type="compositionally biased region" description="Acidic residues" evidence="7">
    <location>
        <begin position="214"/>
        <end position="239"/>
    </location>
</feature>
<feature type="transmembrane region" description="Helical" evidence="6">
    <location>
        <begin position="334"/>
        <end position="354"/>
    </location>
</feature>
<keyword evidence="2 6" id="KW-0812">Transmembrane</keyword>
<evidence type="ECO:0000256" key="1">
    <source>
        <dbReference type="ARBA" id="ARBA00004477"/>
    </source>
</evidence>
<dbReference type="PANTHER" id="PTHR46626">
    <property type="entry name" value="RETICULON-LIKE PROTEIN B17"/>
    <property type="match status" value="1"/>
</dbReference>
<evidence type="ECO:0000259" key="8">
    <source>
        <dbReference type="PROSITE" id="PS50845"/>
    </source>
</evidence>
<feature type="transmembrane region" description="Helical" evidence="6">
    <location>
        <begin position="309"/>
        <end position="328"/>
    </location>
</feature>
<accession>A0ABP0ZAE2</accession>
<organism evidence="9 10">
    <name type="scientific">Citrullus colocynthis</name>
    <name type="common">colocynth</name>
    <dbReference type="NCBI Taxonomy" id="252529"/>
    <lineage>
        <taxon>Eukaryota</taxon>
        <taxon>Viridiplantae</taxon>
        <taxon>Streptophyta</taxon>
        <taxon>Embryophyta</taxon>
        <taxon>Tracheophyta</taxon>
        <taxon>Spermatophyta</taxon>
        <taxon>Magnoliopsida</taxon>
        <taxon>eudicotyledons</taxon>
        <taxon>Gunneridae</taxon>
        <taxon>Pentapetalae</taxon>
        <taxon>rosids</taxon>
        <taxon>fabids</taxon>
        <taxon>Cucurbitales</taxon>
        <taxon>Cucurbitaceae</taxon>
        <taxon>Benincaseae</taxon>
        <taxon>Citrullus</taxon>
    </lineage>
</organism>
<evidence type="ECO:0000256" key="7">
    <source>
        <dbReference type="SAM" id="MobiDB-lite"/>
    </source>
</evidence>
<comment type="subcellular location">
    <subcellularLocation>
        <location evidence="1 6">Endoplasmic reticulum membrane</location>
        <topology evidence="1 6">Multi-pass membrane protein</topology>
    </subcellularLocation>
</comment>
<feature type="region of interest" description="Disordered" evidence="7">
    <location>
        <begin position="34"/>
        <end position="117"/>
    </location>
</feature>